<reference evidence="5" key="1">
    <citation type="submission" date="2020-07" db="EMBL/GenBank/DDBJ databases">
        <title>The High-quality genome of the commercially important snow crab, Chionoecetes opilio.</title>
        <authorList>
            <person name="Jeong J.-H."/>
            <person name="Ryu S."/>
        </authorList>
    </citation>
    <scope>NUCLEOTIDE SEQUENCE</scope>
    <source>
        <strain evidence="5">MADBK_172401_WGS</strain>
        <tissue evidence="5">Digestive gland</tissue>
    </source>
</reference>
<name>A0A8J4Y442_CHIOP</name>
<sequence length="105" mass="11191">MIHHSPQERAGPTTGALKEKIIAYRRAWLRLVLLTAAVAAVAAVAASPTMPLAAKAMYSPDLFQGDIKGVAGQEPGRERAGILGAAYLWPRGEVPYVIGDFFSKS</sequence>
<keyword evidence="6" id="KW-1185">Reference proteome</keyword>
<evidence type="ECO:0000313" key="6">
    <source>
        <dbReference type="Proteomes" id="UP000770661"/>
    </source>
</evidence>
<keyword evidence="3" id="KW-0472">Membrane</keyword>
<dbReference type="PROSITE" id="PS51318">
    <property type="entry name" value="TAT"/>
    <property type="match status" value="1"/>
</dbReference>
<keyword evidence="3" id="KW-0812">Transmembrane</keyword>
<evidence type="ECO:0000256" key="2">
    <source>
        <dbReference type="PROSITE-ProRule" id="PRU01211"/>
    </source>
</evidence>
<feature type="domain" description="Peptidase M12A" evidence="4">
    <location>
        <begin position="80"/>
        <end position="105"/>
    </location>
</feature>
<dbReference type="AlphaFoldDB" id="A0A8J4Y442"/>
<dbReference type="InterPro" id="IPR006311">
    <property type="entry name" value="TAT_signal"/>
</dbReference>
<dbReference type="Proteomes" id="UP000770661">
    <property type="component" value="Unassembled WGS sequence"/>
</dbReference>
<comment type="cofactor">
    <cofactor evidence="1">
        <name>Zn(2+)</name>
        <dbReference type="ChEBI" id="CHEBI:29105"/>
    </cofactor>
</comment>
<evidence type="ECO:0000313" key="5">
    <source>
        <dbReference type="EMBL" id="KAG0717239.1"/>
    </source>
</evidence>
<evidence type="ECO:0000256" key="3">
    <source>
        <dbReference type="SAM" id="Phobius"/>
    </source>
</evidence>
<evidence type="ECO:0000259" key="4">
    <source>
        <dbReference type="PROSITE" id="PS51864"/>
    </source>
</evidence>
<dbReference type="PROSITE" id="PS51864">
    <property type="entry name" value="ASTACIN"/>
    <property type="match status" value="1"/>
</dbReference>
<protein>
    <submittedName>
        <fullName evidence="5">Astacin</fullName>
    </submittedName>
</protein>
<organism evidence="5 6">
    <name type="scientific">Chionoecetes opilio</name>
    <name type="common">Atlantic snow crab</name>
    <name type="synonym">Cancer opilio</name>
    <dbReference type="NCBI Taxonomy" id="41210"/>
    <lineage>
        <taxon>Eukaryota</taxon>
        <taxon>Metazoa</taxon>
        <taxon>Ecdysozoa</taxon>
        <taxon>Arthropoda</taxon>
        <taxon>Crustacea</taxon>
        <taxon>Multicrustacea</taxon>
        <taxon>Malacostraca</taxon>
        <taxon>Eumalacostraca</taxon>
        <taxon>Eucarida</taxon>
        <taxon>Decapoda</taxon>
        <taxon>Pleocyemata</taxon>
        <taxon>Brachyura</taxon>
        <taxon>Eubrachyura</taxon>
        <taxon>Majoidea</taxon>
        <taxon>Majidae</taxon>
        <taxon>Chionoecetes</taxon>
    </lineage>
</organism>
<keyword evidence="3" id="KW-1133">Transmembrane helix</keyword>
<proteinExistence type="predicted"/>
<evidence type="ECO:0000256" key="1">
    <source>
        <dbReference type="ARBA" id="ARBA00001947"/>
    </source>
</evidence>
<dbReference type="GO" id="GO:0004222">
    <property type="term" value="F:metalloendopeptidase activity"/>
    <property type="evidence" value="ECO:0007669"/>
    <property type="project" value="InterPro"/>
</dbReference>
<dbReference type="EMBL" id="JACEEZ010017964">
    <property type="protein sequence ID" value="KAG0717239.1"/>
    <property type="molecule type" value="Genomic_DNA"/>
</dbReference>
<dbReference type="InterPro" id="IPR001506">
    <property type="entry name" value="Peptidase_M12A"/>
</dbReference>
<comment type="caution">
    <text evidence="5">The sequence shown here is derived from an EMBL/GenBank/DDBJ whole genome shotgun (WGS) entry which is preliminary data.</text>
</comment>
<gene>
    <name evidence="5" type="primary">ASTA_4</name>
    <name evidence="5" type="ORF">GWK47_054855</name>
</gene>
<comment type="caution">
    <text evidence="2">Lacks conserved residue(s) required for the propagation of feature annotation.</text>
</comment>
<feature type="transmembrane region" description="Helical" evidence="3">
    <location>
        <begin position="27"/>
        <end position="47"/>
    </location>
</feature>
<dbReference type="GO" id="GO:0006508">
    <property type="term" value="P:proteolysis"/>
    <property type="evidence" value="ECO:0007669"/>
    <property type="project" value="InterPro"/>
</dbReference>
<accession>A0A8J4Y442</accession>